<dbReference type="GO" id="GO:0006325">
    <property type="term" value="P:chromatin organization"/>
    <property type="evidence" value="ECO:0007669"/>
    <property type="project" value="UniProtKB-KW"/>
</dbReference>
<evidence type="ECO:0000256" key="2">
    <source>
        <dbReference type="ARBA" id="ARBA00010916"/>
    </source>
</evidence>
<dbReference type="GO" id="GO:0006281">
    <property type="term" value="P:DNA repair"/>
    <property type="evidence" value="ECO:0007669"/>
    <property type="project" value="UniProtKB-UniRule"/>
</dbReference>
<dbReference type="EMBL" id="KZ613471">
    <property type="protein sequence ID" value="PMD24940.1"/>
    <property type="molecule type" value="Genomic_DNA"/>
</dbReference>
<name>A0A2J6QFA7_9HELO</name>
<keyword evidence="6" id="KW-0175">Coiled coil</keyword>
<sequence length="188" mass="20103">MAENVPPPNTAAGTNGDVPGQPFYDKARAHLKDLLNKKRALERNLAQQEESIYKKETDYLEETPSGNIITGFEAYTKSSGSSAPGQRRRAAVQESNRVFSRSSISYNVNAESPLDTAQSTPMAAMPNTPLEIAKGDSGSNHATPTSATSANKTGAGTKKNKKGADGDDSELDKETKKIRTNFGVAARK</sequence>
<evidence type="ECO:0000313" key="11">
    <source>
        <dbReference type="EMBL" id="PMD24940.1"/>
    </source>
</evidence>
<dbReference type="OrthoDB" id="440324at2759"/>
<evidence type="ECO:0000256" key="9">
    <source>
        <dbReference type="RuleBase" id="RU368022"/>
    </source>
</evidence>
<evidence type="ECO:0000256" key="6">
    <source>
        <dbReference type="ARBA" id="ARBA00023054"/>
    </source>
</evidence>
<dbReference type="InterPro" id="IPR015418">
    <property type="entry name" value="Eaf6"/>
</dbReference>
<evidence type="ECO:0000313" key="12">
    <source>
        <dbReference type="Proteomes" id="UP000235672"/>
    </source>
</evidence>
<protein>
    <recommendedName>
        <fullName evidence="3 9">Chromatin modification-related protein EAF6</fullName>
    </recommendedName>
</protein>
<feature type="region of interest" description="Disordered" evidence="10">
    <location>
        <begin position="1"/>
        <end position="24"/>
    </location>
</feature>
<evidence type="ECO:0000256" key="4">
    <source>
        <dbReference type="ARBA" id="ARBA00022853"/>
    </source>
</evidence>
<dbReference type="GO" id="GO:0005634">
    <property type="term" value="C:nucleus"/>
    <property type="evidence" value="ECO:0007669"/>
    <property type="project" value="UniProtKB-SubCell"/>
</dbReference>
<organism evidence="11 12">
    <name type="scientific">Hyaloscypha hepaticicola</name>
    <dbReference type="NCBI Taxonomy" id="2082293"/>
    <lineage>
        <taxon>Eukaryota</taxon>
        <taxon>Fungi</taxon>
        <taxon>Dikarya</taxon>
        <taxon>Ascomycota</taxon>
        <taxon>Pezizomycotina</taxon>
        <taxon>Leotiomycetes</taxon>
        <taxon>Helotiales</taxon>
        <taxon>Hyaloscyphaceae</taxon>
        <taxon>Hyaloscypha</taxon>
    </lineage>
</organism>
<keyword evidence="4 9" id="KW-0156">Chromatin regulator</keyword>
<keyword evidence="9" id="KW-0234">DNA repair</keyword>
<keyword evidence="8 9" id="KW-0539">Nucleus</keyword>
<dbReference type="AlphaFoldDB" id="A0A2J6QFA7"/>
<feature type="region of interest" description="Disordered" evidence="10">
    <location>
        <begin position="56"/>
        <end position="188"/>
    </location>
</feature>
<evidence type="ECO:0000256" key="5">
    <source>
        <dbReference type="ARBA" id="ARBA00023015"/>
    </source>
</evidence>
<dbReference type="STRING" id="1745343.A0A2J6QFA7"/>
<keyword evidence="5 9" id="KW-0805">Transcription regulation</keyword>
<evidence type="ECO:0000256" key="1">
    <source>
        <dbReference type="ARBA" id="ARBA00004123"/>
    </source>
</evidence>
<comment type="function">
    <text evidence="9">Component of the NuA4 histone acetyltransferase complex which is involved in transcriptional activation of selected genes principally by acetylation of nucleosomal histone H4 and H2A. The NuA4 complex is also involved in DNA repair.</text>
</comment>
<reference evidence="11 12" key="1">
    <citation type="submission" date="2016-05" db="EMBL/GenBank/DDBJ databases">
        <title>A degradative enzymes factory behind the ericoid mycorrhizal symbiosis.</title>
        <authorList>
            <consortium name="DOE Joint Genome Institute"/>
            <person name="Martino E."/>
            <person name="Morin E."/>
            <person name="Grelet G."/>
            <person name="Kuo A."/>
            <person name="Kohler A."/>
            <person name="Daghino S."/>
            <person name="Barry K."/>
            <person name="Choi C."/>
            <person name="Cichocki N."/>
            <person name="Clum A."/>
            <person name="Copeland A."/>
            <person name="Hainaut M."/>
            <person name="Haridas S."/>
            <person name="Labutti K."/>
            <person name="Lindquist E."/>
            <person name="Lipzen A."/>
            <person name="Khouja H.-R."/>
            <person name="Murat C."/>
            <person name="Ohm R."/>
            <person name="Olson A."/>
            <person name="Spatafora J."/>
            <person name="Veneault-Fourrey C."/>
            <person name="Henrissat B."/>
            <person name="Grigoriev I."/>
            <person name="Martin F."/>
            <person name="Perotto S."/>
        </authorList>
    </citation>
    <scope>NUCLEOTIDE SEQUENCE [LARGE SCALE GENOMIC DNA]</scope>
    <source>
        <strain evidence="11 12">UAMH 7357</strain>
    </source>
</reference>
<gene>
    <name evidence="11" type="ORF">NA56DRAFT_642743</name>
</gene>
<evidence type="ECO:0000256" key="8">
    <source>
        <dbReference type="ARBA" id="ARBA00023242"/>
    </source>
</evidence>
<evidence type="ECO:0000256" key="10">
    <source>
        <dbReference type="SAM" id="MobiDB-lite"/>
    </source>
</evidence>
<dbReference type="Pfam" id="PF09340">
    <property type="entry name" value="NuA4"/>
    <property type="match status" value="1"/>
</dbReference>
<evidence type="ECO:0000256" key="7">
    <source>
        <dbReference type="ARBA" id="ARBA00023163"/>
    </source>
</evidence>
<keyword evidence="7 9" id="KW-0804">Transcription</keyword>
<dbReference type="PANTHER" id="PTHR13476">
    <property type="entry name" value="CHROMATIN MODIFICATION-RELATED PROTEIN MEAF6"/>
    <property type="match status" value="1"/>
</dbReference>
<dbReference type="Proteomes" id="UP000235672">
    <property type="component" value="Unassembled WGS sequence"/>
</dbReference>
<feature type="compositionally biased region" description="Polar residues" evidence="10">
    <location>
        <begin position="137"/>
        <end position="149"/>
    </location>
</feature>
<comment type="similarity">
    <text evidence="2 9">Belongs to the EAF6 family.</text>
</comment>
<feature type="compositionally biased region" description="Polar residues" evidence="10">
    <location>
        <begin position="93"/>
        <end position="121"/>
    </location>
</feature>
<comment type="subcellular location">
    <subcellularLocation>
        <location evidence="1 9">Nucleus</location>
    </subcellularLocation>
</comment>
<accession>A0A2J6QFA7</accession>
<evidence type="ECO:0000256" key="3">
    <source>
        <dbReference type="ARBA" id="ARBA00018504"/>
    </source>
</evidence>
<keyword evidence="9" id="KW-0227">DNA damage</keyword>
<comment type="subunit">
    <text evidence="9">Component of the NuA4 histone acetyltransferase complex.</text>
</comment>
<dbReference type="GO" id="GO:0035267">
    <property type="term" value="C:NuA4 histone acetyltransferase complex"/>
    <property type="evidence" value="ECO:0007669"/>
    <property type="project" value="UniProtKB-UniRule"/>
</dbReference>
<proteinExistence type="inferred from homology"/>
<keyword evidence="12" id="KW-1185">Reference proteome</keyword>